<dbReference type="VEuPathDB" id="VectorBase:ISCW021612"/>
<evidence type="ECO:0000256" key="1">
    <source>
        <dbReference type="SAM" id="MobiDB-lite"/>
    </source>
</evidence>
<accession>B7Q8Q7</accession>
<dbReference type="InParanoid" id="B7Q8Q7"/>
<dbReference type="VEuPathDB" id="VectorBase:ISCI021612"/>
<evidence type="ECO:0000313" key="4">
    <source>
        <dbReference type="EnsemblMetazoa" id="ISCW021612-PA"/>
    </source>
</evidence>
<keyword evidence="5" id="KW-1185">Reference proteome</keyword>
<sequence>MARVVGAAPRVSGIWGAHRTEMSTADPSTAAGAAPGAKQEPVVPDMVVYACSCIIVVVIVGGVITLALLMKSRLDFKILKDDDPFPEEPVPEAKQDSQEEVIPVESTKRPNSVKKSFNVVIGEDNNVFDKSGAEPTASPPKKSGAKNKKLLVEAR</sequence>
<reference evidence="3 5" key="1">
    <citation type="submission" date="2008-03" db="EMBL/GenBank/DDBJ databases">
        <title>Annotation of Ixodes scapularis.</title>
        <authorList>
            <consortium name="Ixodes scapularis Genome Project Consortium"/>
            <person name="Caler E."/>
            <person name="Hannick L.I."/>
            <person name="Bidwell S."/>
            <person name="Joardar V."/>
            <person name="Thiagarajan M."/>
            <person name="Amedeo P."/>
            <person name="Galinsky K.J."/>
            <person name="Schobel S."/>
            <person name="Inman J."/>
            <person name="Hostetler J."/>
            <person name="Miller J."/>
            <person name="Hammond M."/>
            <person name="Megy K."/>
            <person name="Lawson D."/>
            <person name="Kodira C."/>
            <person name="Sutton G."/>
            <person name="Meyer J."/>
            <person name="Hill C.A."/>
            <person name="Birren B."/>
            <person name="Nene V."/>
            <person name="Collins F."/>
            <person name="Alarcon-Chaidez F."/>
            <person name="Wikel S."/>
            <person name="Strausberg R."/>
        </authorList>
    </citation>
    <scope>NUCLEOTIDE SEQUENCE [LARGE SCALE GENOMIC DNA]</scope>
    <source>
        <strain evidence="5">Wikel</strain>
        <strain evidence="3">Wikel colony</strain>
    </source>
</reference>
<gene>
    <name evidence="3" type="ORF">IscW_ISCW021612</name>
</gene>
<evidence type="ECO:0000256" key="2">
    <source>
        <dbReference type="SAM" id="Phobius"/>
    </source>
</evidence>
<dbReference type="Proteomes" id="UP000001555">
    <property type="component" value="Unassembled WGS sequence"/>
</dbReference>
<dbReference type="EMBL" id="ABJB010607674">
    <property type="status" value="NOT_ANNOTATED_CDS"/>
    <property type="molecule type" value="Genomic_DNA"/>
</dbReference>
<dbReference type="PaxDb" id="6945-B7Q8Q7"/>
<protein>
    <submittedName>
        <fullName evidence="3 4">Uncharacterized protein</fullName>
    </submittedName>
</protein>
<dbReference type="AlphaFoldDB" id="B7Q8Q7"/>
<feature type="region of interest" description="Disordered" evidence="1">
    <location>
        <begin position="81"/>
        <end position="109"/>
    </location>
</feature>
<name>B7Q8Q7_IXOSC</name>
<reference evidence="4" key="2">
    <citation type="submission" date="2020-05" db="UniProtKB">
        <authorList>
            <consortium name="EnsemblMetazoa"/>
        </authorList>
    </citation>
    <scope>IDENTIFICATION</scope>
    <source>
        <strain evidence="4">wikel</strain>
    </source>
</reference>
<feature type="transmembrane region" description="Helical" evidence="2">
    <location>
        <begin position="46"/>
        <end position="70"/>
    </location>
</feature>
<evidence type="ECO:0000313" key="5">
    <source>
        <dbReference type="Proteomes" id="UP000001555"/>
    </source>
</evidence>
<dbReference type="EMBL" id="ABJB010666840">
    <property type="status" value="NOT_ANNOTATED_CDS"/>
    <property type="molecule type" value="Genomic_DNA"/>
</dbReference>
<dbReference type="HOGENOM" id="CLU_1697474_0_0_1"/>
<dbReference type="EMBL" id="DS885551">
    <property type="protein sequence ID" value="EEC15229.1"/>
    <property type="molecule type" value="Genomic_DNA"/>
</dbReference>
<dbReference type="EMBL" id="ABJB010811988">
    <property type="status" value="NOT_ANNOTATED_CDS"/>
    <property type="molecule type" value="Genomic_DNA"/>
</dbReference>
<keyword evidence="2" id="KW-0812">Transmembrane</keyword>
<keyword evidence="2" id="KW-1133">Transmembrane helix</keyword>
<proteinExistence type="predicted"/>
<dbReference type="EnsemblMetazoa" id="ISCW021612-RA">
    <property type="protein sequence ID" value="ISCW021612-PA"/>
    <property type="gene ID" value="ISCW021612"/>
</dbReference>
<keyword evidence="2" id="KW-0472">Membrane</keyword>
<organism>
    <name type="scientific">Ixodes scapularis</name>
    <name type="common">Black-legged tick</name>
    <name type="synonym">Deer tick</name>
    <dbReference type="NCBI Taxonomy" id="6945"/>
    <lineage>
        <taxon>Eukaryota</taxon>
        <taxon>Metazoa</taxon>
        <taxon>Ecdysozoa</taxon>
        <taxon>Arthropoda</taxon>
        <taxon>Chelicerata</taxon>
        <taxon>Arachnida</taxon>
        <taxon>Acari</taxon>
        <taxon>Parasitiformes</taxon>
        <taxon>Ixodida</taxon>
        <taxon>Ixodoidea</taxon>
        <taxon>Ixodidae</taxon>
        <taxon>Ixodinae</taxon>
        <taxon>Ixodes</taxon>
    </lineage>
</organism>
<dbReference type="EMBL" id="ABJB010284590">
    <property type="status" value="NOT_ANNOTATED_CDS"/>
    <property type="molecule type" value="Genomic_DNA"/>
</dbReference>
<feature type="region of interest" description="Disordered" evidence="1">
    <location>
        <begin position="126"/>
        <end position="155"/>
    </location>
</feature>
<evidence type="ECO:0000313" key="3">
    <source>
        <dbReference type="EMBL" id="EEC15229.1"/>
    </source>
</evidence>